<organism evidence="1 2">
    <name type="scientific">Endozoicomonas lisbonensis</name>
    <dbReference type="NCBI Taxonomy" id="3120522"/>
    <lineage>
        <taxon>Bacteria</taxon>
        <taxon>Pseudomonadati</taxon>
        <taxon>Pseudomonadota</taxon>
        <taxon>Gammaproteobacteria</taxon>
        <taxon>Oceanospirillales</taxon>
        <taxon>Endozoicomonadaceae</taxon>
        <taxon>Endozoicomonas</taxon>
    </lineage>
</organism>
<evidence type="ECO:0000313" key="2">
    <source>
        <dbReference type="Proteomes" id="UP001549366"/>
    </source>
</evidence>
<reference evidence="1 2" key="1">
    <citation type="submission" date="2024-06" db="EMBL/GenBank/DDBJ databases">
        <title>Genomic Encyclopedia of Type Strains, Phase V (KMG-V): Genome sequencing to study the core and pangenomes of soil and plant-associated prokaryotes.</title>
        <authorList>
            <person name="Whitman W."/>
        </authorList>
    </citation>
    <scope>NUCLEOTIDE SEQUENCE [LARGE SCALE GENOMIC DNA]</scope>
    <source>
        <strain evidence="1 2">NE40</strain>
    </source>
</reference>
<sequence length="266" mass="30682">MKSAVYWGSLMHNRIRPKKHRFRYRMASWLVNLDELPQLDRCLWLFSFNAFNLIAFYSRDYGDGSGRCLKQQVNELLSENNIAAADQVELMCSPRILGYVFNPLSVYFCYRSGQPVALVYEVSNTFGERHSYVIPVSVTPLADGGQEVIYQTARKRLHVSPFFPMDCHYRFRVRRPDQTLSLTIELLDSQGKLFAAVFQGKKKALTNQRILLQLCLLPWQTLKVTAAIHWEALKLWAKGISIVKHQPAERPYSWSAGESMTRKGGR</sequence>
<name>A0ABV2SEA7_9GAMM</name>
<dbReference type="PANTHER" id="PTHR33973:SF4">
    <property type="entry name" value="OS07G0153300 PROTEIN"/>
    <property type="match status" value="1"/>
</dbReference>
<dbReference type="Pfam" id="PF07103">
    <property type="entry name" value="DUF1365"/>
    <property type="match status" value="1"/>
</dbReference>
<dbReference type="RefSeq" id="WP_354010452.1">
    <property type="nucleotide sequence ID" value="NZ_JBEWTA010000001.1"/>
</dbReference>
<keyword evidence="2" id="KW-1185">Reference proteome</keyword>
<proteinExistence type="predicted"/>
<accession>A0ABV2SEA7</accession>
<dbReference type="Proteomes" id="UP001549366">
    <property type="component" value="Unassembled WGS sequence"/>
</dbReference>
<gene>
    <name evidence="1" type="ORF">V5J35_001282</name>
</gene>
<protein>
    <submittedName>
        <fullName evidence="1">DUF1365 family protein</fullName>
    </submittedName>
</protein>
<dbReference type="EMBL" id="JBEWTB010000002">
    <property type="protein sequence ID" value="MET4756090.1"/>
    <property type="molecule type" value="Genomic_DNA"/>
</dbReference>
<evidence type="ECO:0000313" key="1">
    <source>
        <dbReference type="EMBL" id="MET4756090.1"/>
    </source>
</evidence>
<comment type="caution">
    <text evidence="1">The sequence shown here is derived from an EMBL/GenBank/DDBJ whole genome shotgun (WGS) entry which is preliminary data.</text>
</comment>
<dbReference type="InterPro" id="IPR010775">
    <property type="entry name" value="DUF1365"/>
</dbReference>
<dbReference type="PANTHER" id="PTHR33973">
    <property type="entry name" value="OS07G0153300 PROTEIN"/>
    <property type="match status" value="1"/>
</dbReference>